<dbReference type="HOGENOM" id="CLU_3159845_0_0_1"/>
<proteinExistence type="predicted"/>
<accession>B0Y0Z5</accession>
<dbReference type="AlphaFoldDB" id="B0Y0Z5"/>
<dbReference type="VEuPathDB" id="FungiDB:AFUB_059060"/>
<evidence type="ECO:0000313" key="1">
    <source>
        <dbReference type="EMBL" id="EDP51886.1"/>
    </source>
</evidence>
<organism evidence="1 2">
    <name type="scientific">Aspergillus fumigatus (strain CBS 144.89 / FGSC A1163 / CEA10)</name>
    <name type="common">Neosartorya fumigata</name>
    <dbReference type="NCBI Taxonomy" id="451804"/>
    <lineage>
        <taxon>Eukaryota</taxon>
        <taxon>Fungi</taxon>
        <taxon>Dikarya</taxon>
        <taxon>Ascomycota</taxon>
        <taxon>Pezizomycotina</taxon>
        <taxon>Eurotiomycetes</taxon>
        <taxon>Eurotiomycetidae</taxon>
        <taxon>Eurotiales</taxon>
        <taxon>Aspergillaceae</taxon>
        <taxon>Aspergillus</taxon>
        <taxon>Aspergillus subgen. Fumigati</taxon>
    </lineage>
</organism>
<reference evidence="1 2" key="1">
    <citation type="journal article" date="2008" name="PLoS Genet.">
        <title>Genomic islands in the pathogenic filamentous fungus Aspergillus fumigatus.</title>
        <authorList>
            <person name="Fedorova N.D."/>
            <person name="Khaldi N."/>
            <person name="Joardar V.S."/>
            <person name="Maiti R."/>
            <person name="Amedeo P."/>
            <person name="Anderson M.J."/>
            <person name="Crabtree J."/>
            <person name="Silva J.C."/>
            <person name="Badger J.H."/>
            <person name="Albarraq A."/>
            <person name="Angiuoli S."/>
            <person name="Bussey H."/>
            <person name="Bowyer P."/>
            <person name="Cotty P.J."/>
            <person name="Dyer P.S."/>
            <person name="Egan A."/>
            <person name="Galens K."/>
            <person name="Fraser-Liggett C.M."/>
            <person name="Haas B.J."/>
            <person name="Inman J.M."/>
            <person name="Kent R."/>
            <person name="Lemieux S."/>
            <person name="Malavazi I."/>
            <person name="Orvis J."/>
            <person name="Roemer T."/>
            <person name="Ronning C.M."/>
            <person name="Sundaram J.P."/>
            <person name="Sutton G."/>
            <person name="Turner G."/>
            <person name="Venter J.C."/>
            <person name="White O.R."/>
            <person name="Whitty B.R."/>
            <person name="Youngman P."/>
            <person name="Wolfe K.H."/>
            <person name="Goldman G.H."/>
            <person name="Wortman J.R."/>
            <person name="Jiang B."/>
            <person name="Denning D.W."/>
            <person name="Nierman W.C."/>
        </authorList>
    </citation>
    <scope>NUCLEOTIDE SEQUENCE [LARGE SCALE GENOMIC DNA]</scope>
    <source>
        <strain evidence="2">CBS 144.89 / FGSC A1163 / CEA10</strain>
    </source>
</reference>
<dbReference type="Proteomes" id="UP000001699">
    <property type="component" value="Unassembled WGS sequence"/>
</dbReference>
<protein>
    <submittedName>
        <fullName evidence="1">Uncharacterized protein</fullName>
    </submittedName>
</protein>
<name>B0Y0Z5_ASPFC</name>
<sequence>MLASLTLMKQTDVLLWSPKSTEKSSVLPTKLSERLKREGYAPFENHLT</sequence>
<keyword evidence="2" id="KW-1185">Reference proteome</keyword>
<evidence type="ECO:0000313" key="2">
    <source>
        <dbReference type="Proteomes" id="UP000001699"/>
    </source>
</evidence>
<gene>
    <name evidence="1" type="ORF">AFUB_059060</name>
</gene>
<dbReference type="EMBL" id="DS499597">
    <property type="protein sequence ID" value="EDP51886.1"/>
    <property type="molecule type" value="Genomic_DNA"/>
</dbReference>